<sequence>MPEHKFTLPEFTGSLADLGTIIPFVLVAVSIADMKLGPILLMFGLFYIFTGVIFKLPVAVEPLKVVGAIIISVGLTQGEIIGAGLFVGLFFILIAITGIINYIEKIFPLSLIRGVQLGLAFVLIFKGGQYIYQDMLIGILAVLIFVASKYFNDRTEDLNFPGALIIFILGILYGIYAHGQPPVNLNIPLDLYVPTIGEVVSGAYKAGIPQIPLTLTNAVLATSLLASDLFKEKISNKKLSLSIGVVNVTLPFMGGFPMCHGAGGMAAHYKFGARTGGANIMIGTVFILLSFISTSEMLAVIPIGILGTLLFFAGAELLKNALKTDILIITVMMGVIVMIVDATAGLAAGIVAYVLYYLFFKPKKAGKTDEEEKI</sequence>
<dbReference type="PANTHER" id="PTHR31970:SF9">
    <property type="entry name" value="MOLYBDATE TRANSPORTER 2"/>
    <property type="match status" value="1"/>
</dbReference>
<gene>
    <name evidence="2" type="ORF">CUJ83_04620</name>
</gene>
<keyword evidence="1" id="KW-0812">Transmembrane</keyword>
<dbReference type="GO" id="GO:0015098">
    <property type="term" value="F:molybdate ion transmembrane transporter activity"/>
    <property type="evidence" value="ECO:0007669"/>
    <property type="project" value="InterPro"/>
</dbReference>
<evidence type="ECO:0000313" key="3">
    <source>
        <dbReference type="Proteomes" id="UP001320159"/>
    </source>
</evidence>
<reference evidence="2 3" key="1">
    <citation type="submission" date="2017-11" db="EMBL/GenBank/DDBJ databases">
        <title>Isolation and Characterization of Family Methanocellaceae Species from Potential Methane Hydrate Area Offshore Southwestern Taiwan.</title>
        <authorList>
            <person name="Zhang W.-L."/>
            <person name="Chen W.-C."/>
            <person name="Lai M.-C."/>
            <person name="Chen S.-C."/>
        </authorList>
    </citation>
    <scope>NUCLEOTIDE SEQUENCE [LARGE SCALE GENOMIC DNA]</scope>
    <source>
        <strain evidence="2 3">CWC-04</strain>
    </source>
</reference>
<feature type="transmembrane region" description="Helical" evidence="1">
    <location>
        <begin position="39"/>
        <end position="60"/>
    </location>
</feature>
<evidence type="ECO:0000313" key="2">
    <source>
        <dbReference type="EMBL" id="MCD1294280.1"/>
    </source>
</evidence>
<feature type="transmembrane region" description="Helical" evidence="1">
    <location>
        <begin position="326"/>
        <end position="359"/>
    </location>
</feature>
<accession>A0AAP2RDZ0</accession>
<proteinExistence type="predicted"/>
<keyword evidence="1" id="KW-0472">Membrane</keyword>
<keyword evidence="3" id="KW-1185">Reference proteome</keyword>
<feature type="transmembrane region" description="Helical" evidence="1">
    <location>
        <begin position="239"/>
        <end position="259"/>
    </location>
</feature>
<feature type="transmembrane region" description="Helical" evidence="1">
    <location>
        <begin position="131"/>
        <end position="151"/>
    </location>
</feature>
<dbReference type="Proteomes" id="UP001320159">
    <property type="component" value="Unassembled WGS sequence"/>
</dbReference>
<feature type="transmembrane region" description="Helical" evidence="1">
    <location>
        <begin position="271"/>
        <end position="291"/>
    </location>
</feature>
<keyword evidence="1" id="KW-1133">Transmembrane helix</keyword>
<dbReference type="EMBL" id="PGCK01000003">
    <property type="protein sequence ID" value="MCD1294280.1"/>
    <property type="molecule type" value="Genomic_DNA"/>
</dbReference>
<feature type="transmembrane region" description="Helical" evidence="1">
    <location>
        <begin position="297"/>
        <end position="314"/>
    </location>
</feature>
<dbReference type="RefSeq" id="WP_230741107.1">
    <property type="nucleotide sequence ID" value="NZ_PGCK01000003.1"/>
</dbReference>
<dbReference type="PANTHER" id="PTHR31970">
    <property type="match status" value="1"/>
</dbReference>
<feature type="transmembrane region" description="Helical" evidence="1">
    <location>
        <begin position="12"/>
        <end position="32"/>
    </location>
</feature>
<protein>
    <submittedName>
        <fullName evidence="2">Sulfate transporter</fullName>
    </submittedName>
</protein>
<dbReference type="InterPro" id="IPR031563">
    <property type="entry name" value="MOT1/MOT2"/>
</dbReference>
<organism evidence="2 3">
    <name type="scientific">Methanooceanicella nereidis</name>
    <dbReference type="NCBI Taxonomy" id="2052831"/>
    <lineage>
        <taxon>Archaea</taxon>
        <taxon>Methanobacteriati</taxon>
        <taxon>Methanobacteriota</taxon>
        <taxon>Stenosarchaea group</taxon>
        <taxon>Methanomicrobia</taxon>
        <taxon>Methanocellales</taxon>
        <taxon>Methanocellaceae</taxon>
        <taxon>Methanooceanicella</taxon>
    </lineage>
</organism>
<evidence type="ECO:0000256" key="1">
    <source>
        <dbReference type="SAM" id="Phobius"/>
    </source>
</evidence>
<dbReference type="AlphaFoldDB" id="A0AAP2RDZ0"/>
<feature type="transmembrane region" description="Helical" evidence="1">
    <location>
        <begin position="80"/>
        <end position="99"/>
    </location>
</feature>
<feature type="transmembrane region" description="Helical" evidence="1">
    <location>
        <begin position="106"/>
        <end position="125"/>
    </location>
</feature>
<dbReference type="Pfam" id="PF16983">
    <property type="entry name" value="MFS_MOT1"/>
    <property type="match status" value="2"/>
</dbReference>
<name>A0AAP2RDZ0_9EURY</name>
<comment type="caution">
    <text evidence="2">The sequence shown here is derived from an EMBL/GenBank/DDBJ whole genome shotgun (WGS) entry which is preliminary data.</text>
</comment>
<feature type="transmembrane region" description="Helical" evidence="1">
    <location>
        <begin position="158"/>
        <end position="176"/>
    </location>
</feature>